<feature type="signal peptide" evidence="1">
    <location>
        <begin position="1"/>
        <end position="26"/>
    </location>
</feature>
<evidence type="ECO:0000313" key="2">
    <source>
        <dbReference type="EMBL" id="SES90040.1"/>
    </source>
</evidence>
<name>A0A1I0A9W2_9BACT</name>
<evidence type="ECO:0000256" key="1">
    <source>
        <dbReference type="SAM" id="SignalP"/>
    </source>
</evidence>
<organism evidence="2 3">
    <name type="scientific">Hymenobacter actinosclerus</name>
    <dbReference type="NCBI Taxonomy" id="82805"/>
    <lineage>
        <taxon>Bacteria</taxon>
        <taxon>Pseudomonadati</taxon>
        <taxon>Bacteroidota</taxon>
        <taxon>Cytophagia</taxon>
        <taxon>Cytophagales</taxon>
        <taxon>Hymenobacteraceae</taxon>
        <taxon>Hymenobacter</taxon>
    </lineage>
</organism>
<accession>A0A1I0A9W2</accession>
<feature type="chain" id="PRO_5011755415" description="Lipoprotein" evidence="1">
    <location>
        <begin position="27"/>
        <end position="88"/>
    </location>
</feature>
<dbReference type="EMBL" id="FOHS01000001">
    <property type="protein sequence ID" value="SES90040.1"/>
    <property type="molecule type" value="Genomic_DNA"/>
</dbReference>
<gene>
    <name evidence="2" type="ORF">SAMN04487998_0613</name>
</gene>
<sequence>MKKLLPLPALLAVLALASSASLTGCAASVQPTAVVVRPRPYHRPYYRPAPVVVAPRPVVVVPLRPVRLAPAPRAYYPYRPHRFSGRIR</sequence>
<dbReference type="Proteomes" id="UP000198697">
    <property type="component" value="Unassembled WGS sequence"/>
</dbReference>
<evidence type="ECO:0008006" key="4">
    <source>
        <dbReference type="Google" id="ProtNLM"/>
    </source>
</evidence>
<keyword evidence="1" id="KW-0732">Signal</keyword>
<reference evidence="3" key="1">
    <citation type="submission" date="2016-10" db="EMBL/GenBank/DDBJ databases">
        <authorList>
            <person name="Varghese N."/>
            <person name="Submissions S."/>
        </authorList>
    </citation>
    <scope>NUCLEOTIDE SEQUENCE [LARGE SCALE GENOMIC DNA]</scope>
    <source>
        <strain evidence="3">DSM 15310</strain>
    </source>
</reference>
<evidence type="ECO:0000313" key="3">
    <source>
        <dbReference type="Proteomes" id="UP000198697"/>
    </source>
</evidence>
<keyword evidence="3" id="KW-1185">Reference proteome</keyword>
<dbReference type="PROSITE" id="PS51257">
    <property type="entry name" value="PROKAR_LIPOPROTEIN"/>
    <property type="match status" value="1"/>
</dbReference>
<dbReference type="AlphaFoldDB" id="A0A1I0A9W2"/>
<dbReference type="RefSeq" id="WP_092768113.1">
    <property type="nucleotide sequence ID" value="NZ_FOHS01000001.1"/>
</dbReference>
<protein>
    <recommendedName>
        <fullName evidence="4">Lipoprotein</fullName>
    </recommendedName>
</protein>
<proteinExistence type="predicted"/>